<dbReference type="PANTHER" id="PTHR46177">
    <property type="entry name" value="INTEGRASE CATALYTIC DOMAIN-CONTAINING PROTEIN"/>
    <property type="match status" value="1"/>
</dbReference>
<dbReference type="EMBL" id="JABBWK010000004">
    <property type="protein sequence ID" value="KAG1906482.1"/>
    <property type="molecule type" value="Genomic_DNA"/>
</dbReference>
<gene>
    <name evidence="2" type="ORF">F5891DRAFT_928205</name>
</gene>
<dbReference type="AlphaFoldDB" id="A0AAD4EI29"/>
<keyword evidence="3" id="KW-1185">Reference proteome</keyword>
<feature type="non-terminal residue" evidence="2">
    <location>
        <position position="191"/>
    </location>
</feature>
<dbReference type="PANTHER" id="PTHR46177:SF1">
    <property type="entry name" value="INTEGRASE CATALYTIC DOMAIN-CONTAINING PROTEIN"/>
    <property type="match status" value="1"/>
</dbReference>
<dbReference type="InterPro" id="IPR058913">
    <property type="entry name" value="Integrase_dom_put"/>
</dbReference>
<evidence type="ECO:0000313" key="2">
    <source>
        <dbReference type="EMBL" id="KAG1906482.1"/>
    </source>
</evidence>
<dbReference type="GeneID" id="64668207"/>
<evidence type="ECO:0000313" key="3">
    <source>
        <dbReference type="Proteomes" id="UP001195769"/>
    </source>
</evidence>
<organism evidence="2 3">
    <name type="scientific">Suillus fuscotomentosus</name>
    <dbReference type="NCBI Taxonomy" id="1912939"/>
    <lineage>
        <taxon>Eukaryota</taxon>
        <taxon>Fungi</taxon>
        <taxon>Dikarya</taxon>
        <taxon>Basidiomycota</taxon>
        <taxon>Agaricomycotina</taxon>
        <taxon>Agaricomycetes</taxon>
        <taxon>Agaricomycetidae</taxon>
        <taxon>Boletales</taxon>
        <taxon>Suillineae</taxon>
        <taxon>Suillaceae</taxon>
        <taxon>Suillus</taxon>
    </lineage>
</organism>
<evidence type="ECO:0000259" key="1">
    <source>
        <dbReference type="Pfam" id="PF24764"/>
    </source>
</evidence>
<feature type="domain" description="Integrase core" evidence="1">
    <location>
        <begin position="76"/>
        <end position="159"/>
    </location>
</feature>
<sequence>THQQGHIIESICDAMINISQMYPKAGIQEVISLLCHEKSMSVSRTVVSSYFTIFEPELVRERKARCLKRRHFWAASVNNLFTVNQHNKWLRFGLSLHTGIELFSGCIMWICVWHSNRNPQLILSYYLDTVKELGYMPLITQSDLGTKNFGIANTQTLLHQNYNPDLQGTLQHHWMCSKKNDMPEIMWSQLR</sequence>
<dbReference type="Pfam" id="PF24764">
    <property type="entry name" value="rva_4"/>
    <property type="match status" value="1"/>
</dbReference>
<proteinExistence type="predicted"/>
<dbReference type="RefSeq" id="XP_041232057.1">
    <property type="nucleotide sequence ID" value="XM_041373909.1"/>
</dbReference>
<comment type="caution">
    <text evidence="2">The sequence shown here is derived from an EMBL/GenBank/DDBJ whole genome shotgun (WGS) entry which is preliminary data.</text>
</comment>
<name>A0AAD4EI29_9AGAM</name>
<dbReference type="Proteomes" id="UP001195769">
    <property type="component" value="Unassembled WGS sequence"/>
</dbReference>
<accession>A0AAD4EI29</accession>
<feature type="non-terminal residue" evidence="2">
    <location>
        <position position="1"/>
    </location>
</feature>
<protein>
    <recommendedName>
        <fullName evidence="1">Integrase core domain-containing protein</fullName>
    </recommendedName>
</protein>
<reference evidence="2" key="1">
    <citation type="journal article" date="2020" name="New Phytol.">
        <title>Comparative genomics reveals dynamic genome evolution in host specialist ectomycorrhizal fungi.</title>
        <authorList>
            <person name="Lofgren L.A."/>
            <person name="Nguyen N.H."/>
            <person name="Vilgalys R."/>
            <person name="Ruytinx J."/>
            <person name="Liao H.L."/>
            <person name="Branco S."/>
            <person name="Kuo A."/>
            <person name="LaButti K."/>
            <person name="Lipzen A."/>
            <person name="Andreopoulos W."/>
            <person name="Pangilinan J."/>
            <person name="Riley R."/>
            <person name="Hundley H."/>
            <person name="Na H."/>
            <person name="Barry K."/>
            <person name="Grigoriev I.V."/>
            <person name="Stajich J.E."/>
            <person name="Kennedy P.G."/>
        </authorList>
    </citation>
    <scope>NUCLEOTIDE SEQUENCE</scope>
    <source>
        <strain evidence="2">FC203</strain>
    </source>
</reference>